<name>A0ABR7EGQ5_9FIRM</name>
<organism evidence="1 2">
    <name type="scientific">Christensenella tenuis</name>
    <dbReference type="NCBI Taxonomy" id="2763033"/>
    <lineage>
        <taxon>Bacteria</taxon>
        <taxon>Bacillati</taxon>
        <taxon>Bacillota</taxon>
        <taxon>Clostridia</taxon>
        <taxon>Christensenellales</taxon>
        <taxon>Christensenellaceae</taxon>
        <taxon>Christensenella</taxon>
    </lineage>
</organism>
<protein>
    <submittedName>
        <fullName evidence="1">Uncharacterized protein</fullName>
    </submittedName>
</protein>
<gene>
    <name evidence="1" type="ORF">H8S18_11530</name>
</gene>
<reference evidence="1 2" key="1">
    <citation type="submission" date="2020-08" db="EMBL/GenBank/DDBJ databases">
        <title>Genome public.</title>
        <authorList>
            <person name="Liu C."/>
            <person name="Sun Q."/>
        </authorList>
    </citation>
    <scope>NUCLEOTIDE SEQUENCE [LARGE SCALE GENOMIC DNA]</scope>
    <source>
        <strain evidence="1 2">NSJ-35</strain>
    </source>
</reference>
<dbReference type="EMBL" id="JACOON010000006">
    <property type="protein sequence ID" value="MBC5648970.1"/>
    <property type="molecule type" value="Genomic_DNA"/>
</dbReference>
<sequence>MECKQCGATMYARTSKKAANATQVYICPKCNTIVYVWPDGEKKEEKGNRA</sequence>
<proteinExistence type="predicted"/>
<evidence type="ECO:0000313" key="1">
    <source>
        <dbReference type="EMBL" id="MBC5648970.1"/>
    </source>
</evidence>
<dbReference type="Proteomes" id="UP000606889">
    <property type="component" value="Unassembled WGS sequence"/>
</dbReference>
<accession>A0ABR7EGQ5</accession>
<evidence type="ECO:0000313" key="2">
    <source>
        <dbReference type="Proteomes" id="UP000606889"/>
    </source>
</evidence>
<dbReference type="RefSeq" id="WP_186858423.1">
    <property type="nucleotide sequence ID" value="NZ_JACOON010000006.1"/>
</dbReference>
<comment type="caution">
    <text evidence="1">The sequence shown here is derived from an EMBL/GenBank/DDBJ whole genome shotgun (WGS) entry which is preliminary data.</text>
</comment>
<keyword evidence="2" id="KW-1185">Reference proteome</keyword>